<evidence type="ECO:0000313" key="2">
    <source>
        <dbReference type="EMBL" id="KKL18301.1"/>
    </source>
</evidence>
<proteinExistence type="predicted"/>
<reference evidence="2" key="1">
    <citation type="journal article" date="2015" name="Nature">
        <title>Complex archaea that bridge the gap between prokaryotes and eukaryotes.</title>
        <authorList>
            <person name="Spang A."/>
            <person name="Saw J.H."/>
            <person name="Jorgensen S.L."/>
            <person name="Zaremba-Niedzwiedzka K."/>
            <person name="Martijn J."/>
            <person name="Lind A.E."/>
            <person name="van Eijk R."/>
            <person name="Schleper C."/>
            <person name="Guy L."/>
            <person name="Ettema T.J."/>
        </authorList>
    </citation>
    <scope>NUCLEOTIDE SEQUENCE</scope>
</reference>
<organism evidence="2">
    <name type="scientific">marine sediment metagenome</name>
    <dbReference type="NCBI Taxonomy" id="412755"/>
    <lineage>
        <taxon>unclassified sequences</taxon>
        <taxon>metagenomes</taxon>
        <taxon>ecological metagenomes</taxon>
    </lineage>
</organism>
<keyword evidence="1" id="KW-1133">Transmembrane helix</keyword>
<name>A0A0F9DKU3_9ZZZZ</name>
<gene>
    <name evidence="2" type="ORF">LCGC14_2476890</name>
</gene>
<comment type="caution">
    <text evidence="2">The sequence shown here is derived from an EMBL/GenBank/DDBJ whole genome shotgun (WGS) entry which is preliminary data.</text>
</comment>
<feature type="transmembrane region" description="Helical" evidence="1">
    <location>
        <begin position="152"/>
        <end position="175"/>
    </location>
</feature>
<sequence length="341" mass="38445">MKQHNNFFVSRKKALTLGDAFPAVLTVLMVGILLVASMFLIGEFSNSVTEDVSDSVVNETIGPVTELGVALINSTNTCNFANSNVVTAINGSFFVIDPANFTSTSGGVIAFTGDDLTYNNTEYNVTHTFRRGGTVCQSAEDLSGRFGNTVPLIGLILIIVMIAIVIGVLVSSFFVQGKGRVSNLIKEVVYYFLTQIDRSGILVNPLFLFLDNIFKKHSHTNHMVKTLDALRRENRKLKRIERVRVRKAARRSEITEERARLLRDNLRLRAAPAIRVFKRITKGIKSGVRGVKEVKRKLRKTGQQFQEALPQQTRLRRVRKVRRIRKRRDIDPCIQRTRDEP</sequence>
<dbReference type="EMBL" id="LAZR01038922">
    <property type="protein sequence ID" value="KKL18301.1"/>
    <property type="molecule type" value="Genomic_DNA"/>
</dbReference>
<accession>A0A0F9DKU3</accession>
<protein>
    <submittedName>
        <fullName evidence="2">Uncharacterized protein</fullName>
    </submittedName>
</protein>
<keyword evidence="1" id="KW-0812">Transmembrane</keyword>
<feature type="transmembrane region" description="Helical" evidence="1">
    <location>
        <begin position="20"/>
        <end position="41"/>
    </location>
</feature>
<dbReference type="AlphaFoldDB" id="A0A0F9DKU3"/>
<evidence type="ECO:0000256" key="1">
    <source>
        <dbReference type="SAM" id="Phobius"/>
    </source>
</evidence>
<keyword evidence="1" id="KW-0472">Membrane</keyword>